<gene>
    <name evidence="2" type="ORF">F2Y10_02160</name>
</gene>
<organism evidence="2 3">
    <name type="scientific">Alistipes onderdonkii</name>
    <dbReference type="NCBI Taxonomy" id="328813"/>
    <lineage>
        <taxon>Bacteria</taxon>
        <taxon>Pseudomonadati</taxon>
        <taxon>Bacteroidota</taxon>
        <taxon>Bacteroidia</taxon>
        <taxon>Bacteroidales</taxon>
        <taxon>Rikenellaceae</taxon>
        <taxon>Alistipes</taxon>
    </lineage>
</organism>
<comment type="caution">
    <text evidence="2">The sequence shown here is derived from an EMBL/GenBank/DDBJ whole genome shotgun (WGS) entry which is preliminary data.</text>
</comment>
<protein>
    <submittedName>
        <fullName evidence="2">Uncharacterized protein</fullName>
    </submittedName>
</protein>
<dbReference type="AlphaFoldDB" id="A0A5B3H9I7"/>
<dbReference type="RefSeq" id="WP_004328669.1">
    <property type="nucleotide sequence ID" value="NZ_RCXC01000001.1"/>
</dbReference>
<keyword evidence="1" id="KW-0472">Membrane</keyword>
<evidence type="ECO:0000313" key="3">
    <source>
        <dbReference type="Proteomes" id="UP000322940"/>
    </source>
</evidence>
<evidence type="ECO:0000256" key="1">
    <source>
        <dbReference type="SAM" id="Phobius"/>
    </source>
</evidence>
<reference evidence="2 3" key="1">
    <citation type="journal article" date="2019" name="Nat. Med.">
        <title>A library of human gut bacterial isolates paired with longitudinal multiomics data enables mechanistic microbiome research.</title>
        <authorList>
            <person name="Poyet M."/>
            <person name="Groussin M."/>
            <person name="Gibbons S.M."/>
            <person name="Avila-Pacheco J."/>
            <person name="Jiang X."/>
            <person name="Kearney S.M."/>
            <person name="Perrotta A.R."/>
            <person name="Berdy B."/>
            <person name="Zhao S."/>
            <person name="Lieberman T.D."/>
            <person name="Swanson P.K."/>
            <person name="Smith M."/>
            <person name="Roesemann S."/>
            <person name="Alexander J.E."/>
            <person name="Rich S.A."/>
            <person name="Livny J."/>
            <person name="Vlamakis H."/>
            <person name="Clish C."/>
            <person name="Bullock K."/>
            <person name="Deik A."/>
            <person name="Scott J."/>
            <person name="Pierce K.A."/>
            <person name="Xavier R.J."/>
            <person name="Alm E.J."/>
        </authorList>
    </citation>
    <scope>NUCLEOTIDE SEQUENCE [LARGE SCALE GENOMIC DNA]</scope>
    <source>
        <strain evidence="2 3">BIOML-A266</strain>
    </source>
</reference>
<dbReference type="EMBL" id="VVXH01000001">
    <property type="protein sequence ID" value="KAA2381309.1"/>
    <property type="molecule type" value="Genomic_DNA"/>
</dbReference>
<sequence length="224" mass="25513">MEQKIEKGIGWLEKLLKMEEKYGFFRFLRVLLLLLLTGFVILTITNPHYVLDKVESIQAEQHDESVAKRIQVDADIRLMLRKLLYALDADRTWLIELHNGSKNLSSGLPFLYGDMRIEEVADGINNVDDEYTDFQLSKYPFIGKVFDDGFYWGAIETIKEIDERMYFKFKSNNVNEVAILALYAGEKPLGAIGISFCGQKQMDASAVGKAIRKCGIQVATLLSN</sequence>
<evidence type="ECO:0000313" key="2">
    <source>
        <dbReference type="EMBL" id="KAA2381309.1"/>
    </source>
</evidence>
<dbReference type="GeneID" id="73803006"/>
<name>A0A5B3H9I7_9BACT</name>
<accession>A0A5B3H9I7</accession>
<proteinExistence type="predicted"/>
<feature type="transmembrane region" description="Helical" evidence="1">
    <location>
        <begin position="24"/>
        <end position="44"/>
    </location>
</feature>
<keyword evidence="1" id="KW-1133">Transmembrane helix</keyword>
<keyword evidence="1" id="KW-0812">Transmembrane</keyword>
<dbReference type="Proteomes" id="UP000322940">
    <property type="component" value="Unassembled WGS sequence"/>
</dbReference>